<organism evidence="2 3">
    <name type="scientific">Roseobacter cerasinus</name>
    <dbReference type="NCBI Taxonomy" id="2602289"/>
    <lineage>
        <taxon>Bacteria</taxon>
        <taxon>Pseudomonadati</taxon>
        <taxon>Pseudomonadota</taxon>
        <taxon>Alphaproteobacteria</taxon>
        <taxon>Rhodobacterales</taxon>
        <taxon>Roseobacteraceae</taxon>
        <taxon>Roseobacter</taxon>
    </lineage>
</organism>
<keyword evidence="3" id="KW-1185">Reference proteome</keyword>
<proteinExistence type="predicted"/>
<dbReference type="InterPro" id="IPR027598">
    <property type="entry name" value="Amphi-Trp_dom"/>
</dbReference>
<feature type="domain" description="Amphi-Trp" evidence="1">
    <location>
        <begin position="1"/>
        <end position="85"/>
    </location>
</feature>
<gene>
    <name evidence="2" type="ORF">So717_39920</name>
</gene>
<dbReference type="Pfam" id="PF20068">
    <property type="entry name" value="Amphi-Trp"/>
    <property type="match status" value="1"/>
</dbReference>
<protein>
    <recommendedName>
        <fullName evidence="1">Amphi-Trp domain-containing protein</fullName>
    </recommendedName>
</protein>
<reference evidence="2 3" key="1">
    <citation type="submission" date="2019-12" db="EMBL/GenBank/DDBJ databases">
        <title>Roseobacter cerasinus sp. nov., isolated from seawater around aquaculture.</title>
        <authorList>
            <person name="Muramatsu S."/>
            <person name="Takabe Y."/>
            <person name="Mori K."/>
            <person name="Takaichi S."/>
            <person name="Hanada S."/>
        </authorList>
    </citation>
    <scope>NUCLEOTIDE SEQUENCE [LARGE SCALE GENOMIC DNA]</scope>
    <source>
        <strain evidence="2 3">AI77</strain>
    </source>
</reference>
<name>A0A640VW32_9RHOB</name>
<dbReference type="Proteomes" id="UP000436522">
    <property type="component" value="Unassembled WGS sequence"/>
</dbReference>
<comment type="caution">
    <text evidence="2">The sequence shown here is derived from an EMBL/GenBank/DDBJ whole genome shotgun (WGS) entry which is preliminary data.</text>
</comment>
<evidence type="ECO:0000313" key="3">
    <source>
        <dbReference type="Proteomes" id="UP000436522"/>
    </source>
</evidence>
<dbReference type="RefSeq" id="WP_159980677.1">
    <property type="nucleotide sequence ID" value="NZ_BLIV01000010.1"/>
</dbReference>
<evidence type="ECO:0000259" key="1">
    <source>
        <dbReference type="Pfam" id="PF20068"/>
    </source>
</evidence>
<accession>A0A640VW32</accession>
<dbReference type="NCBIfam" id="TIGR04354">
    <property type="entry name" value="amphi-Trp"/>
    <property type="match status" value="1"/>
</dbReference>
<sequence>MGREVTLFSSKEPKSRSEVATFLRSLADRLDTAKVTLRQGQDEIVLSLPDEMTLELKVEDEDKRRKGVQHSLEVELKWYDGDSAAGPVSLG</sequence>
<dbReference type="AlphaFoldDB" id="A0A640VW32"/>
<evidence type="ECO:0000313" key="2">
    <source>
        <dbReference type="EMBL" id="GFE52239.1"/>
    </source>
</evidence>
<dbReference type="EMBL" id="BLIV01000010">
    <property type="protein sequence ID" value="GFE52239.1"/>
    <property type="molecule type" value="Genomic_DNA"/>
</dbReference>
<dbReference type="OrthoDB" id="5471810at2"/>